<comment type="caution">
    <text evidence="8">The sequence shown here is derived from an EMBL/GenBank/DDBJ whole genome shotgun (WGS) entry which is preliminary data.</text>
</comment>
<gene>
    <name evidence="8" type="ORF">C7B43_19550</name>
</gene>
<evidence type="ECO:0000313" key="8">
    <source>
        <dbReference type="EMBL" id="PSR24234.1"/>
    </source>
</evidence>
<evidence type="ECO:0000256" key="3">
    <source>
        <dbReference type="ARBA" id="ARBA00022989"/>
    </source>
</evidence>
<dbReference type="Proteomes" id="UP000242699">
    <property type="component" value="Unassembled WGS sequence"/>
</dbReference>
<evidence type="ECO:0000256" key="2">
    <source>
        <dbReference type="ARBA" id="ARBA00022692"/>
    </source>
</evidence>
<dbReference type="InterPro" id="IPR035973">
    <property type="entry name" value="Cyt_c_oxidase_su3-like_sf"/>
</dbReference>
<dbReference type="InterPro" id="IPR013833">
    <property type="entry name" value="Cyt_c_oxidase_su3_a-hlx"/>
</dbReference>
<accession>A0A2T2WPT5</accession>
<dbReference type="GO" id="GO:0022904">
    <property type="term" value="P:respiratory electron transport chain"/>
    <property type="evidence" value="ECO:0007669"/>
    <property type="project" value="InterPro"/>
</dbReference>
<dbReference type="GO" id="GO:0005886">
    <property type="term" value="C:plasma membrane"/>
    <property type="evidence" value="ECO:0007669"/>
    <property type="project" value="UniProtKB-SubCell"/>
</dbReference>
<keyword evidence="3 6" id="KW-1133">Transmembrane helix</keyword>
<dbReference type="Gene3D" id="1.20.120.80">
    <property type="entry name" value="Cytochrome c oxidase, subunit III, four-helix bundle"/>
    <property type="match status" value="1"/>
</dbReference>
<reference evidence="8 9" key="1">
    <citation type="journal article" date="2014" name="BMC Genomics">
        <title>Comparison of environmental and isolate Sulfobacillus genomes reveals diverse carbon, sulfur, nitrogen, and hydrogen metabolisms.</title>
        <authorList>
            <person name="Justice N.B."/>
            <person name="Norman A."/>
            <person name="Brown C.T."/>
            <person name="Singh A."/>
            <person name="Thomas B.C."/>
            <person name="Banfield J.F."/>
        </authorList>
    </citation>
    <scope>NUCLEOTIDE SEQUENCE [LARGE SCALE GENOMIC DNA]</scope>
    <source>
        <strain evidence="8">AMDSBA1</strain>
    </source>
</reference>
<evidence type="ECO:0000256" key="4">
    <source>
        <dbReference type="ARBA" id="ARBA00023136"/>
    </source>
</evidence>
<comment type="subcellular location">
    <subcellularLocation>
        <location evidence="5">Cell membrane</location>
        <topology evidence="5">Multi-pass membrane protein</topology>
    </subcellularLocation>
    <subcellularLocation>
        <location evidence="1">Membrane</location>
        <topology evidence="1">Multi-pass membrane protein</topology>
    </subcellularLocation>
</comment>
<dbReference type="InterPro" id="IPR000298">
    <property type="entry name" value="Cyt_c_oxidase-like_su3"/>
</dbReference>
<feature type="transmembrane region" description="Helical" evidence="6">
    <location>
        <begin position="99"/>
        <end position="117"/>
    </location>
</feature>
<feature type="transmembrane region" description="Helical" evidence="6">
    <location>
        <begin position="172"/>
        <end position="191"/>
    </location>
</feature>
<dbReference type="PROSITE" id="PS50253">
    <property type="entry name" value="COX3"/>
    <property type="match status" value="1"/>
</dbReference>
<evidence type="ECO:0000256" key="1">
    <source>
        <dbReference type="ARBA" id="ARBA00004141"/>
    </source>
</evidence>
<keyword evidence="4 6" id="KW-0472">Membrane</keyword>
<organism evidence="8 9">
    <name type="scientific">Sulfobacillus benefaciens</name>
    <dbReference type="NCBI Taxonomy" id="453960"/>
    <lineage>
        <taxon>Bacteria</taxon>
        <taxon>Bacillati</taxon>
        <taxon>Bacillota</taxon>
        <taxon>Clostridia</taxon>
        <taxon>Eubacteriales</taxon>
        <taxon>Clostridiales Family XVII. Incertae Sedis</taxon>
        <taxon>Sulfobacillus</taxon>
    </lineage>
</organism>
<feature type="domain" description="Heme-copper oxidase subunit III family profile" evidence="7">
    <location>
        <begin position="1"/>
        <end position="192"/>
    </location>
</feature>
<feature type="transmembrane region" description="Helical" evidence="6">
    <location>
        <begin position="61"/>
        <end position="78"/>
    </location>
</feature>
<proteinExistence type="inferred from homology"/>
<feature type="transmembrane region" description="Helical" evidence="6">
    <location>
        <begin position="129"/>
        <end position="152"/>
    </location>
</feature>
<name>A0A2T2WPT5_9FIRM</name>
<evidence type="ECO:0000313" key="9">
    <source>
        <dbReference type="Proteomes" id="UP000242699"/>
    </source>
</evidence>
<evidence type="ECO:0000256" key="5">
    <source>
        <dbReference type="RuleBase" id="RU003376"/>
    </source>
</evidence>
<protein>
    <recommendedName>
        <fullName evidence="7">Heme-copper oxidase subunit III family profile domain-containing protein</fullName>
    </recommendedName>
</protein>
<dbReference type="GO" id="GO:0004129">
    <property type="term" value="F:cytochrome-c oxidase activity"/>
    <property type="evidence" value="ECO:0007669"/>
    <property type="project" value="InterPro"/>
</dbReference>
<dbReference type="EMBL" id="PXYT01000085">
    <property type="protein sequence ID" value="PSR24234.1"/>
    <property type="molecule type" value="Genomic_DNA"/>
</dbReference>
<dbReference type="SUPFAM" id="SSF81452">
    <property type="entry name" value="Cytochrome c oxidase subunit III-like"/>
    <property type="match status" value="1"/>
</dbReference>
<evidence type="ECO:0000256" key="6">
    <source>
        <dbReference type="SAM" id="Phobius"/>
    </source>
</evidence>
<feature type="transmembrane region" description="Helical" evidence="6">
    <location>
        <begin position="26"/>
        <end position="49"/>
    </location>
</feature>
<sequence>MVNKPEATAERMSEQLTPHNYRAVRFAMLVFIITQIVPFFTLFSAKYLYDGSYVSPQANQGFGVAVSVLMAISAIVAWQAVRAGRLYQDRDMVGRRLKTATAIGLLAIMGEIYQWGMRYVTPQSRFGEMYYMIFGADYVYAAVGLIMMAIAIIRNIRQNMAPERFWTSDASVYFWVYVCLAWIASWFFVYII</sequence>
<dbReference type="AlphaFoldDB" id="A0A2T2WPT5"/>
<comment type="similarity">
    <text evidence="5">Belongs to the cytochrome c oxidase subunit 3 family.</text>
</comment>
<keyword evidence="2 5" id="KW-0812">Transmembrane</keyword>
<evidence type="ECO:0000259" key="7">
    <source>
        <dbReference type="PROSITE" id="PS50253"/>
    </source>
</evidence>